<proteinExistence type="predicted"/>
<feature type="transmembrane region" description="Helical" evidence="1">
    <location>
        <begin position="160"/>
        <end position="178"/>
    </location>
</feature>
<keyword evidence="1" id="KW-0812">Transmembrane</keyword>
<keyword evidence="1" id="KW-0472">Membrane</keyword>
<feature type="transmembrane region" description="Helical" evidence="1">
    <location>
        <begin position="7"/>
        <end position="24"/>
    </location>
</feature>
<dbReference type="EMBL" id="OLKH01000057">
    <property type="protein sequence ID" value="SPE76429.1"/>
    <property type="molecule type" value="Genomic_DNA"/>
</dbReference>
<evidence type="ECO:0000313" key="2">
    <source>
        <dbReference type="EMBL" id="SPE76429.1"/>
    </source>
</evidence>
<evidence type="ECO:0000313" key="3">
    <source>
        <dbReference type="Proteomes" id="UP000238180"/>
    </source>
</evidence>
<keyword evidence="1" id="KW-1133">Transmembrane helix</keyword>
<dbReference type="AlphaFoldDB" id="A0A2N9P7V7"/>
<reference evidence="2 3" key="1">
    <citation type="submission" date="2018-02" db="EMBL/GenBank/DDBJ databases">
        <authorList>
            <person name="Cohen D.B."/>
            <person name="Kent A.D."/>
        </authorList>
    </citation>
    <scope>NUCLEOTIDE SEQUENCE [LARGE SCALE GENOMIC DNA]</scope>
    <source>
        <strain evidence="2">CIP109753</strain>
    </source>
</reference>
<accession>A0A2N9P7V7</accession>
<dbReference type="Proteomes" id="UP000238180">
    <property type="component" value="Unassembled WGS sequence"/>
</dbReference>
<organism evidence="2 3">
    <name type="scientific">Flavobacterium columnare</name>
    <dbReference type="NCBI Taxonomy" id="996"/>
    <lineage>
        <taxon>Bacteria</taxon>
        <taxon>Pseudomonadati</taxon>
        <taxon>Bacteroidota</taxon>
        <taxon>Flavobacteriia</taxon>
        <taxon>Flavobacteriales</taxon>
        <taxon>Flavobacteriaceae</taxon>
        <taxon>Flavobacterium</taxon>
    </lineage>
</organism>
<dbReference type="RefSeq" id="WP_146105890.1">
    <property type="nucleotide sequence ID" value="NZ_OLKH01000057.1"/>
</dbReference>
<protein>
    <submittedName>
        <fullName evidence="2">Uncharacterized protein</fullName>
    </submittedName>
</protein>
<evidence type="ECO:0000256" key="1">
    <source>
        <dbReference type="SAM" id="Phobius"/>
    </source>
</evidence>
<name>A0A2N9P7V7_9FLAO</name>
<gene>
    <name evidence="2" type="ORF">FLACOL_00409</name>
</gene>
<sequence>MKKRMWLILPILSLIAFVFLYLVYDNKGFEYGLGCKFCNKQMPYSLKPVFHSGYPQSFYLKDEDDFELVGIGFRYETTNFKIKNFIAYGYNDTSVVVKCTDSLNTIRYLTSYETGYKSKKGNPEISFKDLSDSDFEKVKDKYQWFNIDKEKVYAVDRNKFLFILGALLSLILIVWRLFKLRSKKATN</sequence>